<sequence length="189" mass="21500">MTEGDPEPPHLIFPISDIGTCQYVNCETNVGYLAGLLFKESPSFEEISQCNLGCPPRLNKLSVIQMEEKKIVDNTNFNKIVEQSVYLKGEYPWDIIVFNLFSTNFQAVNQIKIMDISKTCINPQNRKVYRLIGIVCYKTHVATRHVQMGHYTAICLRAGSWIEYDDLGKKEKSVKESTTITPALLIYAK</sequence>
<dbReference type="InterPro" id="IPR001394">
    <property type="entry name" value="Peptidase_C19_UCH"/>
</dbReference>
<dbReference type="EMBL" id="KK107196">
    <property type="protein sequence ID" value="EZA55645.1"/>
    <property type="molecule type" value="Genomic_DNA"/>
</dbReference>
<dbReference type="AlphaFoldDB" id="A0A026WI12"/>
<dbReference type="PROSITE" id="PS50235">
    <property type="entry name" value="USP_3"/>
    <property type="match status" value="1"/>
</dbReference>
<proteinExistence type="predicted"/>
<dbReference type="GO" id="GO:0004843">
    <property type="term" value="F:cysteine-type deubiquitinase activity"/>
    <property type="evidence" value="ECO:0007669"/>
    <property type="project" value="InterPro"/>
</dbReference>
<feature type="domain" description="USP" evidence="1">
    <location>
        <begin position="1"/>
        <end position="189"/>
    </location>
</feature>
<dbReference type="Proteomes" id="UP000053097">
    <property type="component" value="Unassembled WGS sequence"/>
</dbReference>
<dbReference type="SUPFAM" id="SSF54001">
    <property type="entry name" value="Cysteine proteinases"/>
    <property type="match status" value="1"/>
</dbReference>
<dbReference type="GO" id="GO:0016579">
    <property type="term" value="P:protein deubiquitination"/>
    <property type="evidence" value="ECO:0007669"/>
    <property type="project" value="InterPro"/>
</dbReference>
<gene>
    <name evidence="2" type="ORF">X777_04317</name>
</gene>
<keyword evidence="3" id="KW-1185">Reference proteome</keyword>
<organism evidence="2 3">
    <name type="scientific">Ooceraea biroi</name>
    <name type="common">Clonal raider ant</name>
    <name type="synonym">Cerapachys biroi</name>
    <dbReference type="NCBI Taxonomy" id="2015173"/>
    <lineage>
        <taxon>Eukaryota</taxon>
        <taxon>Metazoa</taxon>
        <taxon>Ecdysozoa</taxon>
        <taxon>Arthropoda</taxon>
        <taxon>Hexapoda</taxon>
        <taxon>Insecta</taxon>
        <taxon>Pterygota</taxon>
        <taxon>Neoptera</taxon>
        <taxon>Endopterygota</taxon>
        <taxon>Hymenoptera</taxon>
        <taxon>Apocrita</taxon>
        <taxon>Aculeata</taxon>
        <taxon>Formicoidea</taxon>
        <taxon>Formicidae</taxon>
        <taxon>Dorylinae</taxon>
        <taxon>Ooceraea</taxon>
    </lineage>
</organism>
<evidence type="ECO:0000313" key="3">
    <source>
        <dbReference type="Proteomes" id="UP000053097"/>
    </source>
</evidence>
<dbReference type="InterPro" id="IPR028889">
    <property type="entry name" value="USP"/>
</dbReference>
<evidence type="ECO:0000259" key="1">
    <source>
        <dbReference type="PROSITE" id="PS50235"/>
    </source>
</evidence>
<dbReference type="InterPro" id="IPR038765">
    <property type="entry name" value="Papain-like_cys_pep_sf"/>
</dbReference>
<protein>
    <recommendedName>
        <fullName evidence="1">USP domain-containing protein</fullName>
    </recommendedName>
</protein>
<reference evidence="2 3" key="1">
    <citation type="journal article" date="2014" name="Curr. Biol.">
        <title>The genome of the clonal raider ant Cerapachys biroi.</title>
        <authorList>
            <person name="Oxley P.R."/>
            <person name="Ji L."/>
            <person name="Fetter-Pruneda I."/>
            <person name="McKenzie S.K."/>
            <person name="Li C."/>
            <person name="Hu H."/>
            <person name="Zhang G."/>
            <person name="Kronauer D.J."/>
        </authorList>
    </citation>
    <scope>NUCLEOTIDE SEQUENCE [LARGE SCALE GENOMIC DNA]</scope>
</reference>
<name>A0A026WI12_OOCBI</name>
<evidence type="ECO:0000313" key="2">
    <source>
        <dbReference type="EMBL" id="EZA55645.1"/>
    </source>
</evidence>
<dbReference type="Gene3D" id="3.90.70.10">
    <property type="entry name" value="Cysteine proteinases"/>
    <property type="match status" value="1"/>
</dbReference>
<dbReference type="Pfam" id="PF00443">
    <property type="entry name" value="UCH"/>
    <property type="match status" value="1"/>
</dbReference>
<accession>A0A026WI12</accession>